<dbReference type="InterPro" id="IPR048683">
    <property type="entry name" value="Sf6_terminase"/>
</dbReference>
<dbReference type="Pfam" id="PF20901">
    <property type="entry name" value="Sf6_terminase"/>
    <property type="match status" value="1"/>
</dbReference>
<dbReference type="RefSeq" id="WP_382423410.1">
    <property type="nucleotide sequence ID" value="NZ_JBHSCW010000010.1"/>
</dbReference>
<keyword evidence="2" id="KW-1185">Reference proteome</keyword>
<name>A0ABV8UQL1_9PROT</name>
<organism evidence="1 2">
    <name type="scientific">Fodinicurvata halophila</name>
    <dbReference type="NCBI Taxonomy" id="1419723"/>
    <lineage>
        <taxon>Bacteria</taxon>
        <taxon>Pseudomonadati</taxon>
        <taxon>Pseudomonadota</taxon>
        <taxon>Alphaproteobacteria</taxon>
        <taxon>Rhodospirillales</taxon>
        <taxon>Rhodovibrionaceae</taxon>
        <taxon>Fodinicurvata</taxon>
    </lineage>
</organism>
<gene>
    <name evidence="1" type="ORF">ACFOW6_15920</name>
</gene>
<accession>A0ABV8UQL1</accession>
<sequence length="185" mass="19896">MGADGEDQGGDAGGAANATAEDWRDFLCRRLAAGEVLGQLCGRRGIPERAAVLAALAGEPGLARRFALALQLQRQQWAEEILEIADGSEPADPEGDGRLALSHARLRMEARRWVQEMTRRAAALPAEGFASDGSGKKGIADDSADAGAERAEALLAAAQLDRSERAFLRRLLNKRLARKDRRPTR</sequence>
<evidence type="ECO:0000313" key="2">
    <source>
        <dbReference type="Proteomes" id="UP001595799"/>
    </source>
</evidence>
<proteinExistence type="predicted"/>
<evidence type="ECO:0000313" key="1">
    <source>
        <dbReference type="EMBL" id="MFC4353036.1"/>
    </source>
</evidence>
<protein>
    <submittedName>
        <fullName evidence="1">Uncharacterized protein</fullName>
    </submittedName>
</protein>
<comment type="caution">
    <text evidence="1">The sequence shown here is derived from an EMBL/GenBank/DDBJ whole genome shotgun (WGS) entry which is preliminary data.</text>
</comment>
<dbReference type="Proteomes" id="UP001595799">
    <property type="component" value="Unassembled WGS sequence"/>
</dbReference>
<dbReference type="Gene3D" id="1.10.10.60">
    <property type="entry name" value="Homeodomain-like"/>
    <property type="match status" value="1"/>
</dbReference>
<reference evidence="2" key="1">
    <citation type="journal article" date="2019" name="Int. J. Syst. Evol. Microbiol.">
        <title>The Global Catalogue of Microorganisms (GCM) 10K type strain sequencing project: providing services to taxonomists for standard genome sequencing and annotation.</title>
        <authorList>
            <consortium name="The Broad Institute Genomics Platform"/>
            <consortium name="The Broad Institute Genome Sequencing Center for Infectious Disease"/>
            <person name="Wu L."/>
            <person name="Ma J."/>
        </authorList>
    </citation>
    <scope>NUCLEOTIDE SEQUENCE [LARGE SCALE GENOMIC DNA]</scope>
    <source>
        <strain evidence="2">CECT 8472</strain>
    </source>
</reference>
<dbReference type="EMBL" id="JBHSCW010000010">
    <property type="protein sequence ID" value="MFC4353036.1"/>
    <property type="molecule type" value="Genomic_DNA"/>
</dbReference>